<accession>A0ABY7FT22</accession>
<keyword evidence="1" id="KW-0862">Zinc</keyword>
<dbReference type="InterPro" id="IPR013087">
    <property type="entry name" value="Znf_C2H2_type"/>
</dbReference>
<protein>
    <recommendedName>
        <fullName evidence="2">C2H2-type domain-containing protein</fullName>
    </recommendedName>
</protein>
<keyword evidence="1" id="KW-0479">Metal-binding</keyword>
<dbReference type="Gene3D" id="3.30.420.10">
    <property type="entry name" value="Ribonuclease H-like superfamily/Ribonuclease H"/>
    <property type="match status" value="1"/>
</dbReference>
<dbReference type="InterPro" id="IPR012337">
    <property type="entry name" value="RNaseH-like_sf"/>
</dbReference>
<dbReference type="PROSITE" id="PS50157">
    <property type="entry name" value="ZINC_FINGER_C2H2_2"/>
    <property type="match status" value="1"/>
</dbReference>
<dbReference type="EMBL" id="CP111024">
    <property type="protein sequence ID" value="WAR24031.1"/>
    <property type="molecule type" value="Genomic_DNA"/>
</dbReference>
<keyword evidence="1" id="KW-0863">Zinc-finger</keyword>
<reference evidence="3" key="1">
    <citation type="submission" date="2022-11" db="EMBL/GenBank/DDBJ databases">
        <title>Centuries of genome instability and evolution in soft-shell clam transmissible cancer (bioRxiv).</title>
        <authorList>
            <person name="Hart S.F.M."/>
            <person name="Yonemitsu M.A."/>
            <person name="Giersch R.M."/>
            <person name="Beal B.F."/>
            <person name="Arriagada G."/>
            <person name="Davis B.W."/>
            <person name="Ostrander E.A."/>
            <person name="Goff S.P."/>
            <person name="Metzger M.J."/>
        </authorList>
    </citation>
    <scope>NUCLEOTIDE SEQUENCE</scope>
    <source>
        <strain evidence="3">MELC-2E11</strain>
        <tissue evidence="3">Siphon/mantle</tissue>
    </source>
</reference>
<feature type="domain" description="C2H2-type" evidence="2">
    <location>
        <begin position="184"/>
        <end position="212"/>
    </location>
</feature>
<dbReference type="SUPFAM" id="SSF53098">
    <property type="entry name" value="Ribonuclease H-like"/>
    <property type="match status" value="1"/>
</dbReference>
<dbReference type="Proteomes" id="UP001164746">
    <property type="component" value="Chromosome 13"/>
</dbReference>
<dbReference type="InterPro" id="IPR036397">
    <property type="entry name" value="RNaseH_sf"/>
</dbReference>
<dbReference type="PANTHER" id="PTHR37984:SF15">
    <property type="entry name" value="INTEGRASE CATALYTIC DOMAIN-CONTAINING PROTEIN"/>
    <property type="match status" value="1"/>
</dbReference>
<dbReference type="PANTHER" id="PTHR37984">
    <property type="entry name" value="PROTEIN CBG26694"/>
    <property type="match status" value="1"/>
</dbReference>
<gene>
    <name evidence="3" type="ORF">MAR_037700</name>
</gene>
<feature type="non-terminal residue" evidence="3">
    <location>
        <position position="1"/>
    </location>
</feature>
<dbReference type="InterPro" id="IPR036157">
    <property type="entry name" value="dUTPase-like_sf"/>
</dbReference>
<dbReference type="Gene3D" id="2.70.40.10">
    <property type="match status" value="1"/>
</dbReference>
<sequence length="618" mass="69618">KSVLDGQGETICSVINVTDKPIRLQTGEIIGNIGSVEDVSLINAPLNAQEMSVTVPSHLQCLIDGLPDDLTVDQVDQCKRLIVDYQDVFLSPDNKLGQGVLYKKYECDGSTHLTLVAPPDIRLTMADVAVIEIEDPVCTLNDSVFPVYGMCCPIPECKCLQYFTHIASYSRHYAERHRLMIYEYKCELCCATSSHKKQIENHLGHVHKEKKPNMFIRRLRHNNKYINPCGYLPPSVACKNDNQALTKTFRRLALKEKRRDLKNFIWEKLGTDKPKLESNDSRLTAANGSNIDILGQATFKFDTEAKSYQWKFLVANLEGIAGIIGQDFISSQGRTLSWKTLVWQTKAGRVCLFKRESSHVGRIRVEKRVIVPPETEMLVKAGPDCPLYGKTGVVKPLSRIAKKGLFVAKSVLDGQGETICSVINVTDKPIRLQTGEIIGNIGSVEDVSLINAPLNAQEMSVTVPSHLQCLIDGLPDDLTVDQVDQCKRLIVDYQDVFLSPDNKLGQGVLYKKYECDGSTHLTLVAPPDIRLEIFHLLHNHRTAGHFGRDRSILGIDKTHTCPYRPQSNGLVERWNRTLKTMLTIFCNENTEDWDDFLPFYSWPIGRRYTLVQNALLTY</sequence>
<evidence type="ECO:0000313" key="3">
    <source>
        <dbReference type="EMBL" id="WAR24031.1"/>
    </source>
</evidence>
<dbReference type="SUPFAM" id="SSF51283">
    <property type="entry name" value="dUTPase-like"/>
    <property type="match status" value="1"/>
</dbReference>
<evidence type="ECO:0000313" key="4">
    <source>
        <dbReference type="Proteomes" id="UP001164746"/>
    </source>
</evidence>
<organism evidence="3 4">
    <name type="scientific">Mya arenaria</name>
    <name type="common">Soft-shell clam</name>
    <dbReference type="NCBI Taxonomy" id="6604"/>
    <lineage>
        <taxon>Eukaryota</taxon>
        <taxon>Metazoa</taxon>
        <taxon>Spiralia</taxon>
        <taxon>Lophotrochozoa</taxon>
        <taxon>Mollusca</taxon>
        <taxon>Bivalvia</taxon>
        <taxon>Autobranchia</taxon>
        <taxon>Heteroconchia</taxon>
        <taxon>Euheterodonta</taxon>
        <taxon>Imparidentia</taxon>
        <taxon>Neoheterodontei</taxon>
        <taxon>Myida</taxon>
        <taxon>Myoidea</taxon>
        <taxon>Myidae</taxon>
        <taxon>Mya</taxon>
    </lineage>
</organism>
<dbReference type="InterPro" id="IPR050951">
    <property type="entry name" value="Retrovirus_Pol_polyprotein"/>
</dbReference>
<evidence type="ECO:0000259" key="2">
    <source>
        <dbReference type="PROSITE" id="PS50157"/>
    </source>
</evidence>
<name>A0ABY7FT22_MYAAR</name>
<evidence type="ECO:0000256" key="1">
    <source>
        <dbReference type="PROSITE-ProRule" id="PRU00042"/>
    </source>
</evidence>
<keyword evidence="4" id="KW-1185">Reference proteome</keyword>
<proteinExistence type="predicted"/>